<evidence type="ECO:0000313" key="4">
    <source>
        <dbReference type="EMBL" id="KAL3392321.1"/>
    </source>
</evidence>
<proteinExistence type="predicted"/>
<keyword evidence="1" id="KW-0863">Zinc-finger</keyword>
<keyword evidence="5" id="KW-1185">Reference proteome</keyword>
<gene>
    <name evidence="4" type="ORF">TKK_013147</name>
</gene>
<dbReference type="SUPFAM" id="SSF50630">
    <property type="entry name" value="Acid proteases"/>
    <property type="match status" value="1"/>
</dbReference>
<evidence type="ECO:0000313" key="5">
    <source>
        <dbReference type="Proteomes" id="UP001627154"/>
    </source>
</evidence>
<dbReference type="Proteomes" id="UP001627154">
    <property type="component" value="Unassembled WGS sequence"/>
</dbReference>
<organism evidence="4 5">
    <name type="scientific">Trichogramma kaykai</name>
    <dbReference type="NCBI Taxonomy" id="54128"/>
    <lineage>
        <taxon>Eukaryota</taxon>
        <taxon>Metazoa</taxon>
        <taxon>Ecdysozoa</taxon>
        <taxon>Arthropoda</taxon>
        <taxon>Hexapoda</taxon>
        <taxon>Insecta</taxon>
        <taxon>Pterygota</taxon>
        <taxon>Neoptera</taxon>
        <taxon>Endopterygota</taxon>
        <taxon>Hymenoptera</taxon>
        <taxon>Apocrita</taxon>
        <taxon>Proctotrupomorpha</taxon>
        <taxon>Chalcidoidea</taxon>
        <taxon>Trichogrammatidae</taxon>
        <taxon>Trichogramma</taxon>
    </lineage>
</organism>
<evidence type="ECO:0000256" key="1">
    <source>
        <dbReference type="PROSITE-ProRule" id="PRU00047"/>
    </source>
</evidence>
<evidence type="ECO:0000259" key="3">
    <source>
        <dbReference type="PROSITE" id="PS50158"/>
    </source>
</evidence>
<protein>
    <recommendedName>
        <fullName evidence="3">CCHC-type domain-containing protein</fullName>
    </recommendedName>
</protein>
<dbReference type="SMART" id="SM00343">
    <property type="entry name" value="ZnF_C2HC"/>
    <property type="match status" value="2"/>
</dbReference>
<accession>A0ABD2WIC9</accession>
<dbReference type="InterPro" id="IPR036875">
    <property type="entry name" value="Znf_CCHC_sf"/>
</dbReference>
<keyword evidence="1" id="KW-0479">Metal-binding</keyword>
<reference evidence="4 5" key="1">
    <citation type="journal article" date="2024" name="bioRxiv">
        <title>A reference genome for Trichogramma kaykai: A tiny desert-dwelling parasitoid wasp with competing sex-ratio distorters.</title>
        <authorList>
            <person name="Culotta J."/>
            <person name="Lindsey A.R."/>
        </authorList>
    </citation>
    <scope>NUCLEOTIDE SEQUENCE [LARGE SCALE GENOMIC DNA]</scope>
    <source>
        <strain evidence="4 5">KSX58</strain>
    </source>
</reference>
<dbReference type="Gene3D" id="4.10.60.10">
    <property type="entry name" value="Zinc finger, CCHC-type"/>
    <property type="match status" value="1"/>
</dbReference>
<evidence type="ECO:0000256" key="2">
    <source>
        <dbReference type="SAM" id="MobiDB-lite"/>
    </source>
</evidence>
<dbReference type="InterPro" id="IPR021109">
    <property type="entry name" value="Peptidase_aspartic_dom_sf"/>
</dbReference>
<dbReference type="PANTHER" id="PTHR37984:SF13">
    <property type="entry name" value="RIBONUCLEASE H"/>
    <property type="match status" value="1"/>
</dbReference>
<feature type="compositionally biased region" description="Low complexity" evidence="2">
    <location>
        <begin position="202"/>
        <end position="211"/>
    </location>
</feature>
<dbReference type="GO" id="GO:0008270">
    <property type="term" value="F:zinc ion binding"/>
    <property type="evidence" value="ECO:0007669"/>
    <property type="project" value="UniProtKB-KW"/>
</dbReference>
<sequence length="365" mass="41352">MNKGFIGAIESFEVDDNWTLWQERLNQFFTINDVVNTKKAGVLITLLGKKGYELSRNLCMPANLKDKTYEELTELMKTHLEPALSEITERYNFKKCVQKESENVKSFCAKLKSLATHCNFGAELSYNLQDQFVCGIRCESTKRRLLGENDLDLEKAVRIATAMEMASKDVAGMNMSSSSSVASVNYMKKDKQEHGNSKKSVKSSSGNSSATKKCFCCGKENHKASNCRYREYSCNVCKKKGHLAYVCKNKTSNMRGNSKNMNAERSSKNAQHFVEEVGNGGHCSGDDLYCIRNEKSSDEKITIKIKVNDRLTQFEVDTGSPITVIPKKYFDKYLRHLHLSKFNRHFRSYTGDDMTPLGTIIVKIE</sequence>
<comment type="caution">
    <text evidence="4">The sequence shown here is derived from an EMBL/GenBank/DDBJ whole genome shotgun (WGS) entry which is preliminary data.</text>
</comment>
<dbReference type="PROSITE" id="PS50158">
    <property type="entry name" value="ZF_CCHC"/>
    <property type="match status" value="1"/>
</dbReference>
<dbReference type="InterPro" id="IPR050951">
    <property type="entry name" value="Retrovirus_Pol_polyprotein"/>
</dbReference>
<feature type="domain" description="CCHC-type" evidence="3">
    <location>
        <begin position="213"/>
        <end position="228"/>
    </location>
</feature>
<dbReference type="AlphaFoldDB" id="A0ABD2WIC9"/>
<dbReference type="InterPro" id="IPR001878">
    <property type="entry name" value="Znf_CCHC"/>
</dbReference>
<name>A0ABD2WIC9_9HYME</name>
<keyword evidence="1" id="KW-0862">Zinc</keyword>
<dbReference type="PANTHER" id="PTHR37984">
    <property type="entry name" value="PROTEIN CBG26694"/>
    <property type="match status" value="1"/>
</dbReference>
<dbReference type="SUPFAM" id="SSF57756">
    <property type="entry name" value="Retrovirus zinc finger-like domains"/>
    <property type="match status" value="1"/>
</dbReference>
<feature type="region of interest" description="Disordered" evidence="2">
    <location>
        <begin position="188"/>
        <end position="211"/>
    </location>
</feature>
<dbReference type="EMBL" id="JBJJXI010000106">
    <property type="protein sequence ID" value="KAL3392321.1"/>
    <property type="molecule type" value="Genomic_DNA"/>
</dbReference>